<keyword evidence="2" id="KW-0732">Signal</keyword>
<dbReference type="AlphaFoldDB" id="A0AAW1RFK1"/>
<evidence type="ECO:0000313" key="4">
    <source>
        <dbReference type="Proteomes" id="UP001445335"/>
    </source>
</evidence>
<name>A0AAW1RFK1_9CHLO</name>
<proteinExistence type="predicted"/>
<accession>A0AAW1RFK1</accession>
<dbReference type="Proteomes" id="UP001445335">
    <property type="component" value="Unassembled WGS sequence"/>
</dbReference>
<feature type="compositionally biased region" description="Basic and acidic residues" evidence="1">
    <location>
        <begin position="187"/>
        <end position="209"/>
    </location>
</feature>
<organism evidence="3 4">
    <name type="scientific">Elliptochloris bilobata</name>
    <dbReference type="NCBI Taxonomy" id="381761"/>
    <lineage>
        <taxon>Eukaryota</taxon>
        <taxon>Viridiplantae</taxon>
        <taxon>Chlorophyta</taxon>
        <taxon>core chlorophytes</taxon>
        <taxon>Trebouxiophyceae</taxon>
        <taxon>Trebouxiophyceae incertae sedis</taxon>
        <taxon>Elliptochloris clade</taxon>
        <taxon>Elliptochloris</taxon>
    </lineage>
</organism>
<feature type="signal peptide" evidence="2">
    <location>
        <begin position="1"/>
        <end position="34"/>
    </location>
</feature>
<evidence type="ECO:0000256" key="1">
    <source>
        <dbReference type="SAM" id="MobiDB-lite"/>
    </source>
</evidence>
<reference evidence="3 4" key="1">
    <citation type="journal article" date="2024" name="Nat. Commun.">
        <title>Phylogenomics reveals the evolutionary origins of lichenization in chlorophyte algae.</title>
        <authorList>
            <person name="Puginier C."/>
            <person name="Libourel C."/>
            <person name="Otte J."/>
            <person name="Skaloud P."/>
            <person name="Haon M."/>
            <person name="Grisel S."/>
            <person name="Petersen M."/>
            <person name="Berrin J.G."/>
            <person name="Delaux P.M."/>
            <person name="Dal Grande F."/>
            <person name="Keller J."/>
        </authorList>
    </citation>
    <scope>NUCLEOTIDE SEQUENCE [LARGE SCALE GENOMIC DNA]</scope>
    <source>
        <strain evidence="3 4">SAG 245.80</strain>
    </source>
</reference>
<feature type="region of interest" description="Disordered" evidence="1">
    <location>
        <begin position="187"/>
        <end position="215"/>
    </location>
</feature>
<keyword evidence="4" id="KW-1185">Reference proteome</keyword>
<sequence>MKSFSKLLCCWYFPLHFEPMVAFVLLSLLGSAYGAPEFSNGSTQGAFVSADGTWLSEPVAVMRSTSGGKPMSALLRLSNPSYDAANNILTFGSQILPADSTAALPTVGGVSSRLVDDTKNGVAGGLLSAAPSAPLAGVGLFIDANSQALNKAGITKQIVVCFPSCGGGYGDGGGWRGDGWRGDGWRGDGWRGDRGGWRGDGYDGDRSVAAEDNDI</sequence>
<comment type="caution">
    <text evidence="3">The sequence shown here is derived from an EMBL/GenBank/DDBJ whole genome shotgun (WGS) entry which is preliminary data.</text>
</comment>
<evidence type="ECO:0000313" key="3">
    <source>
        <dbReference type="EMBL" id="KAK9832076.1"/>
    </source>
</evidence>
<feature type="chain" id="PRO_5043867248" evidence="2">
    <location>
        <begin position="35"/>
        <end position="215"/>
    </location>
</feature>
<evidence type="ECO:0000256" key="2">
    <source>
        <dbReference type="SAM" id="SignalP"/>
    </source>
</evidence>
<protein>
    <submittedName>
        <fullName evidence="3">Uncharacterized protein</fullName>
    </submittedName>
</protein>
<dbReference type="EMBL" id="JALJOU010000042">
    <property type="protein sequence ID" value="KAK9832076.1"/>
    <property type="molecule type" value="Genomic_DNA"/>
</dbReference>
<gene>
    <name evidence="3" type="ORF">WJX81_004624</name>
</gene>